<dbReference type="SUPFAM" id="SSF50486">
    <property type="entry name" value="FMT C-terminal domain-like"/>
    <property type="match status" value="1"/>
</dbReference>
<name>A0A1F5N8L1_9BACT</name>
<proteinExistence type="inferred from homology"/>
<comment type="similarity">
    <text evidence="1 5">Belongs to the Fmt family.</text>
</comment>
<evidence type="ECO:0000313" key="8">
    <source>
        <dbReference type="EMBL" id="OGE73872.1"/>
    </source>
</evidence>
<gene>
    <name evidence="5" type="primary">fmt</name>
    <name evidence="8" type="ORF">A2717_04540</name>
</gene>
<dbReference type="InterPro" id="IPR005794">
    <property type="entry name" value="Fmt"/>
</dbReference>
<evidence type="ECO:0000259" key="7">
    <source>
        <dbReference type="Pfam" id="PF02911"/>
    </source>
</evidence>
<evidence type="ECO:0000256" key="5">
    <source>
        <dbReference type="HAMAP-Rule" id="MF_00182"/>
    </source>
</evidence>
<evidence type="ECO:0000313" key="9">
    <source>
        <dbReference type="Proteomes" id="UP000177610"/>
    </source>
</evidence>
<reference evidence="8 9" key="1">
    <citation type="journal article" date="2016" name="Nat. Commun.">
        <title>Thousands of microbial genomes shed light on interconnected biogeochemical processes in an aquifer system.</title>
        <authorList>
            <person name="Anantharaman K."/>
            <person name="Brown C.T."/>
            <person name="Hug L.A."/>
            <person name="Sharon I."/>
            <person name="Castelle C.J."/>
            <person name="Probst A.J."/>
            <person name="Thomas B.C."/>
            <person name="Singh A."/>
            <person name="Wilkins M.J."/>
            <person name="Karaoz U."/>
            <person name="Brodie E.L."/>
            <person name="Williams K.H."/>
            <person name="Hubbard S.S."/>
            <person name="Banfield J.F."/>
        </authorList>
    </citation>
    <scope>NUCLEOTIDE SEQUENCE [LARGE SCALE GENOMIC DNA]</scope>
</reference>
<keyword evidence="3 5" id="KW-0808">Transferase</keyword>
<evidence type="ECO:0000256" key="4">
    <source>
        <dbReference type="ARBA" id="ARBA00022917"/>
    </source>
</evidence>
<dbReference type="PANTHER" id="PTHR11138:SF5">
    <property type="entry name" value="METHIONYL-TRNA FORMYLTRANSFERASE, MITOCHONDRIAL"/>
    <property type="match status" value="1"/>
</dbReference>
<feature type="domain" description="Formyl transferase C-terminal" evidence="7">
    <location>
        <begin position="202"/>
        <end position="296"/>
    </location>
</feature>
<dbReference type="HAMAP" id="MF_00182">
    <property type="entry name" value="Formyl_trans"/>
    <property type="match status" value="1"/>
</dbReference>
<sequence>MKIIFAGTSKFGIPTLEKLKHEHELVLIITQPDKPAGRNKTITPSPVKLWATRHNVYVEQPAHISDLLPVISHLNPDLMLVVAYGQIIPKVILNIPKFKSINIHGSLLPKYRGASPVQAAILNQEEKTGITLIQMDEKMDHGPIIAQSPLMLTGRETFEELYKHLADLSADMVPKVLSEWFAGKINPQVQNEEKATYTKLLNRNDGKINWAQSAKTIDAQIRALNPEPGTWTTLNGKIIKVLKAHIINDVKIELPGKIHLHQGLPAVKTLDASLLIEEIQPEGKSPMSGKDFINGLKSGGKLFI</sequence>
<dbReference type="InterPro" id="IPR041711">
    <property type="entry name" value="Met-tRNA-FMT_N"/>
</dbReference>
<comment type="function">
    <text evidence="5">Attaches a formyl group to the free amino group of methionyl-tRNA(fMet). The formyl group appears to play a dual role in the initiator identity of N-formylmethionyl-tRNA by promoting its recognition by IF2 and preventing the misappropriation of this tRNA by the elongation apparatus.</text>
</comment>
<dbReference type="GO" id="GO:0005829">
    <property type="term" value="C:cytosol"/>
    <property type="evidence" value="ECO:0007669"/>
    <property type="project" value="TreeGrafter"/>
</dbReference>
<dbReference type="EMBL" id="MFEH01000004">
    <property type="protein sequence ID" value="OGE73872.1"/>
    <property type="molecule type" value="Genomic_DNA"/>
</dbReference>
<dbReference type="CDD" id="cd08646">
    <property type="entry name" value="FMT_core_Met-tRNA-FMT_N"/>
    <property type="match status" value="1"/>
</dbReference>
<dbReference type="SUPFAM" id="SSF53328">
    <property type="entry name" value="Formyltransferase"/>
    <property type="match status" value="1"/>
</dbReference>
<dbReference type="Proteomes" id="UP000177610">
    <property type="component" value="Unassembled WGS sequence"/>
</dbReference>
<dbReference type="CDD" id="cd08704">
    <property type="entry name" value="Met_tRNA_FMT_C"/>
    <property type="match status" value="1"/>
</dbReference>
<evidence type="ECO:0000256" key="2">
    <source>
        <dbReference type="ARBA" id="ARBA00012261"/>
    </source>
</evidence>
<dbReference type="InterPro" id="IPR044135">
    <property type="entry name" value="Met-tRNA-FMT_C"/>
</dbReference>
<dbReference type="Pfam" id="PF02911">
    <property type="entry name" value="Formyl_trans_C"/>
    <property type="match status" value="1"/>
</dbReference>
<dbReference type="InterPro" id="IPR036477">
    <property type="entry name" value="Formyl_transf_N_sf"/>
</dbReference>
<dbReference type="Pfam" id="PF00551">
    <property type="entry name" value="Formyl_trans_N"/>
    <property type="match status" value="1"/>
</dbReference>
<comment type="caution">
    <text evidence="8">The sequence shown here is derived from an EMBL/GenBank/DDBJ whole genome shotgun (WGS) entry which is preliminary data.</text>
</comment>
<dbReference type="Gene3D" id="3.40.50.12230">
    <property type="match status" value="1"/>
</dbReference>
<protein>
    <recommendedName>
        <fullName evidence="2 5">Methionyl-tRNA formyltransferase</fullName>
        <ecNumber evidence="2 5">2.1.2.9</ecNumber>
    </recommendedName>
</protein>
<accession>A0A1F5N8L1</accession>
<dbReference type="InterPro" id="IPR005793">
    <property type="entry name" value="Formyl_trans_C"/>
</dbReference>
<comment type="catalytic activity">
    <reaction evidence="5">
        <text>L-methionyl-tRNA(fMet) + (6R)-10-formyltetrahydrofolate = N-formyl-L-methionyl-tRNA(fMet) + (6S)-5,6,7,8-tetrahydrofolate + H(+)</text>
        <dbReference type="Rhea" id="RHEA:24380"/>
        <dbReference type="Rhea" id="RHEA-COMP:9952"/>
        <dbReference type="Rhea" id="RHEA-COMP:9953"/>
        <dbReference type="ChEBI" id="CHEBI:15378"/>
        <dbReference type="ChEBI" id="CHEBI:57453"/>
        <dbReference type="ChEBI" id="CHEBI:78530"/>
        <dbReference type="ChEBI" id="CHEBI:78844"/>
        <dbReference type="ChEBI" id="CHEBI:195366"/>
        <dbReference type="EC" id="2.1.2.9"/>
    </reaction>
</comment>
<dbReference type="AlphaFoldDB" id="A0A1F5N8L1"/>
<dbReference type="InterPro" id="IPR011034">
    <property type="entry name" value="Formyl_transferase-like_C_sf"/>
</dbReference>
<feature type="domain" description="Formyl transferase N-terminal" evidence="6">
    <location>
        <begin position="1"/>
        <end position="177"/>
    </location>
</feature>
<keyword evidence="4 5" id="KW-0648">Protein biosynthesis</keyword>
<evidence type="ECO:0000256" key="1">
    <source>
        <dbReference type="ARBA" id="ARBA00010699"/>
    </source>
</evidence>
<evidence type="ECO:0000259" key="6">
    <source>
        <dbReference type="Pfam" id="PF00551"/>
    </source>
</evidence>
<evidence type="ECO:0000256" key="3">
    <source>
        <dbReference type="ARBA" id="ARBA00022679"/>
    </source>
</evidence>
<dbReference type="InterPro" id="IPR002376">
    <property type="entry name" value="Formyl_transf_N"/>
</dbReference>
<dbReference type="STRING" id="1817821.A2717_04540"/>
<organism evidence="8 9">
    <name type="scientific">Candidatus Doudnabacteria bacterium RIFCSPHIGHO2_01_FULL_41_86</name>
    <dbReference type="NCBI Taxonomy" id="1817821"/>
    <lineage>
        <taxon>Bacteria</taxon>
        <taxon>Candidatus Doudnaibacteriota</taxon>
    </lineage>
</organism>
<dbReference type="PANTHER" id="PTHR11138">
    <property type="entry name" value="METHIONYL-TRNA FORMYLTRANSFERASE"/>
    <property type="match status" value="1"/>
</dbReference>
<feature type="binding site" evidence="5">
    <location>
        <begin position="106"/>
        <end position="109"/>
    </location>
    <ligand>
        <name>(6S)-5,6,7,8-tetrahydrofolate</name>
        <dbReference type="ChEBI" id="CHEBI:57453"/>
    </ligand>
</feature>
<dbReference type="PROSITE" id="PS00373">
    <property type="entry name" value="GART"/>
    <property type="match status" value="1"/>
</dbReference>
<dbReference type="NCBIfam" id="TIGR00460">
    <property type="entry name" value="fmt"/>
    <property type="match status" value="1"/>
</dbReference>
<dbReference type="InterPro" id="IPR001555">
    <property type="entry name" value="GART_AS"/>
</dbReference>
<dbReference type="GO" id="GO:0004479">
    <property type="term" value="F:methionyl-tRNA formyltransferase activity"/>
    <property type="evidence" value="ECO:0007669"/>
    <property type="project" value="UniProtKB-UniRule"/>
</dbReference>
<dbReference type="EC" id="2.1.2.9" evidence="2 5"/>